<evidence type="ECO:0000256" key="2">
    <source>
        <dbReference type="ARBA" id="ARBA00022771"/>
    </source>
</evidence>
<evidence type="ECO:0000256" key="1">
    <source>
        <dbReference type="ARBA" id="ARBA00022723"/>
    </source>
</evidence>
<evidence type="ECO:0000313" key="8">
    <source>
        <dbReference type="Proteomes" id="UP001054252"/>
    </source>
</evidence>
<dbReference type="PANTHER" id="PTHR45798">
    <property type="entry name" value="RING-H2 FINGER PROTEIN ATL61-RELATED-RELATED"/>
    <property type="match status" value="1"/>
</dbReference>
<keyword evidence="5" id="KW-1133">Transmembrane helix</keyword>
<feature type="transmembrane region" description="Helical" evidence="5">
    <location>
        <begin position="43"/>
        <end position="69"/>
    </location>
</feature>
<evidence type="ECO:0000256" key="5">
    <source>
        <dbReference type="SAM" id="Phobius"/>
    </source>
</evidence>
<keyword evidence="1" id="KW-0479">Metal-binding</keyword>
<dbReference type="SMART" id="SM00184">
    <property type="entry name" value="RING"/>
    <property type="match status" value="1"/>
</dbReference>
<comment type="caution">
    <text evidence="7">The sequence shown here is derived from an EMBL/GenBank/DDBJ whole genome shotgun (WGS) entry which is preliminary data.</text>
</comment>
<dbReference type="GO" id="GO:0008270">
    <property type="term" value="F:zinc ion binding"/>
    <property type="evidence" value="ECO:0007669"/>
    <property type="project" value="UniProtKB-KW"/>
</dbReference>
<dbReference type="Pfam" id="PF13639">
    <property type="entry name" value="zf-RING_2"/>
    <property type="match status" value="1"/>
</dbReference>
<feature type="domain" description="RING-type" evidence="6">
    <location>
        <begin position="112"/>
        <end position="154"/>
    </location>
</feature>
<keyword evidence="8" id="KW-1185">Reference proteome</keyword>
<keyword evidence="5" id="KW-0812">Transmembrane</keyword>
<evidence type="ECO:0000259" key="6">
    <source>
        <dbReference type="PROSITE" id="PS50089"/>
    </source>
</evidence>
<dbReference type="InterPro" id="IPR013083">
    <property type="entry name" value="Znf_RING/FYVE/PHD"/>
</dbReference>
<sequence length="170" mass="18092">MRHAPQYAPSPLLLPPSPTPALNGSAAAAAAAAAASADQKMLVSVFLALFLPCVGMSAVFVVYICLLWFATNYDQTDAGGTVKQATEKGLSLAELEKLPKVTGKELVMGTECAVCLEEIEDEQPARMVPGCNHGFHLQCADTWLSKHPVCPVCRAKLEPQFFNGTSENPC</sequence>
<dbReference type="AlphaFoldDB" id="A0AAV5HVH6"/>
<dbReference type="InterPro" id="IPR001841">
    <property type="entry name" value="Znf_RING"/>
</dbReference>
<gene>
    <name evidence="7" type="ORF">SLEP1_g4191</name>
</gene>
<keyword evidence="5" id="KW-0472">Membrane</keyword>
<dbReference type="PROSITE" id="PS50089">
    <property type="entry name" value="ZF_RING_2"/>
    <property type="match status" value="1"/>
</dbReference>
<evidence type="ECO:0000256" key="4">
    <source>
        <dbReference type="PROSITE-ProRule" id="PRU00175"/>
    </source>
</evidence>
<evidence type="ECO:0000313" key="7">
    <source>
        <dbReference type="EMBL" id="GKU90151.1"/>
    </source>
</evidence>
<dbReference type="Proteomes" id="UP001054252">
    <property type="component" value="Unassembled WGS sequence"/>
</dbReference>
<dbReference type="PANTHER" id="PTHR45798:SF16">
    <property type="entry name" value="E3 UBIQUITIN-PROTEIN LIGASE ATL23"/>
    <property type="match status" value="1"/>
</dbReference>
<keyword evidence="2 4" id="KW-0863">Zinc-finger</keyword>
<evidence type="ECO:0000256" key="3">
    <source>
        <dbReference type="ARBA" id="ARBA00022833"/>
    </source>
</evidence>
<reference evidence="7 8" key="1">
    <citation type="journal article" date="2021" name="Commun. Biol.">
        <title>The genome of Shorea leprosula (Dipterocarpaceae) highlights the ecological relevance of drought in aseasonal tropical rainforests.</title>
        <authorList>
            <person name="Ng K.K.S."/>
            <person name="Kobayashi M.J."/>
            <person name="Fawcett J.A."/>
            <person name="Hatakeyama M."/>
            <person name="Paape T."/>
            <person name="Ng C.H."/>
            <person name="Ang C.C."/>
            <person name="Tnah L.H."/>
            <person name="Lee C.T."/>
            <person name="Nishiyama T."/>
            <person name="Sese J."/>
            <person name="O'Brien M.J."/>
            <person name="Copetti D."/>
            <person name="Mohd Noor M.I."/>
            <person name="Ong R.C."/>
            <person name="Putra M."/>
            <person name="Sireger I.Z."/>
            <person name="Indrioko S."/>
            <person name="Kosugi Y."/>
            <person name="Izuno A."/>
            <person name="Isagi Y."/>
            <person name="Lee S.L."/>
            <person name="Shimizu K.K."/>
        </authorList>
    </citation>
    <scope>NUCLEOTIDE SEQUENCE [LARGE SCALE GENOMIC DNA]</scope>
    <source>
        <strain evidence="7">214</strain>
    </source>
</reference>
<name>A0AAV5HVH6_9ROSI</name>
<organism evidence="7 8">
    <name type="scientific">Rubroshorea leprosula</name>
    <dbReference type="NCBI Taxonomy" id="152421"/>
    <lineage>
        <taxon>Eukaryota</taxon>
        <taxon>Viridiplantae</taxon>
        <taxon>Streptophyta</taxon>
        <taxon>Embryophyta</taxon>
        <taxon>Tracheophyta</taxon>
        <taxon>Spermatophyta</taxon>
        <taxon>Magnoliopsida</taxon>
        <taxon>eudicotyledons</taxon>
        <taxon>Gunneridae</taxon>
        <taxon>Pentapetalae</taxon>
        <taxon>rosids</taxon>
        <taxon>malvids</taxon>
        <taxon>Malvales</taxon>
        <taxon>Dipterocarpaceae</taxon>
        <taxon>Rubroshorea</taxon>
    </lineage>
</organism>
<dbReference type="Gene3D" id="3.30.40.10">
    <property type="entry name" value="Zinc/RING finger domain, C3HC4 (zinc finger)"/>
    <property type="match status" value="1"/>
</dbReference>
<accession>A0AAV5HVH6</accession>
<dbReference type="SUPFAM" id="SSF57850">
    <property type="entry name" value="RING/U-box"/>
    <property type="match status" value="1"/>
</dbReference>
<dbReference type="InterPro" id="IPR052788">
    <property type="entry name" value="RING-type_E3_ligase_ATL"/>
</dbReference>
<proteinExistence type="predicted"/>
<protein>
    <recommendedName>
        <fullName evidence="6">RING-type domain-containing protein</fullName>
    </recommendedName>
</protein>
<keyword evidence="3" id="KW-0862">Zinc</keyword>
<dbReference type="EMBL" id="BPVZ01000004">
    <property type="protein sequence ID" value="GKU90151.1"/>
    <property type="molecule type" value="Genomic_DNA"/>
</dbReference>